<accession>A0ABS8SSY7</accession>
<reference evidence="1 2" key="1">
    <citation type="journal article" date="2021" name="BMC Genomics">
        <title>Datura genome reveals duplications of psychoactive alkaloid biosynthetic genes and high mutation rate following tissue culture.</title>
        <authorList>
            <person name="Rajewski A."/>
            <person name="Carter-House D."/>
            <person name="Stajich J."/>
            <person name="Litt A."/>
        </authorList>
    </citation>
    <scope>NUCLEOTIDE SEQUENCE [LARGE SCALE GENOMIC DNA]</scope>
    <source>
        <strain evidence="1">AR-01</strain>
    </source>
</reference>
<protein>
    <submittedName>
        <fullName evidence="1">Uncharacterized protein</fullName>
    </submittedName>
</protein>
<dbReference type="EMBL" id="JACEIK010000728">
    <property type="protein sequence ID" value="MCD7461492.1"/>
    <property type="molecule type" value="Genomic_DNA"/>
</dbReference>
<organism evidence="1 2">
    <name type="scientific">Datura stramonium</name>
    <name type="common">Jimsonweed</name>
    <name type="synonym">Common thornapple</name>
    <dbReference type="NCBI Taxonomy" id="4076"/>
    <lineage>
        <taxon>Eukaryota</taxon>
        <taxon>Viridiplantae</taxon>
        <taxon>Streptophyta</taxon>
        <taxon>Embryophyta</taxon>
        <taxon>Tracheophyta</taxon>
        <taxon>Spermatophyta</taxon>
        <taxon>Magnoliopsida</taxon>
        <taxon>eudicotyledons</taxon>
        <taxon>Gunneridae</taxon>
        <taxon>Pentapetalae</taxon>
        <taxon>asterids</taxon>
        <taxon>lamiids</taxon>
        <taxon>Solanales</taxon>
        <taxon>Solanaceae</taxon>
        <taxon>Solanoideae</taxon>
        <taxon>Datureae</taxon>
        <taxon>Datura</taxon>
    </lineage>
</organism>
<sequence>MATATIPRKIALLLCTLAGKWREDGLKRPAIHTYRTGEAREVKVGNKLVLFRKGQLPSPGNRTIPTNGNGTVSAPLLEDGVLMVVRMEDFPAFGDGQRRNGA</sequence>
<comment type="caution">
    <text evidence="1">The sequence shown here is derived from an EMBL/GenBank/DDBJ whole genome shotgun (WGS) entry which is preliminary data.</text>
</comment>
<evidence type="ECO:0000313" key="2">
    <source>
        <dbReference type="Proteomes" id="UP000823775"/>
    </source>
</evidence>
<proteinExistence type="predicted"/>
<dbReference type="Proteomes" id="UP000823775">
    <property type="component" value="Unassembled WGS sequence"/>
</dbReference>
<name>A0ABS8SSY7_DATST</name>
<gene>
    <name evidence="1" type="ORF">HAX54_046253</name>
</gene>
<keyword evidence="2" id="KW-1185">Reference proteome</keyword>
<evidence type="ECO:0000313" key="1">
    <source>
        <dbReference type="EMBL" id="MCD7461492.1"/>
    </source>
</evidence>